<protein>
    <submittedName>
        <fullName evidence="5">LuxR C-terminal-related transcriptional regulator</fullName>
    </submittedName>
</protein>
<proteinExistence type="predicted"/>
<dbReference type="InterPro" id="IPR003593">
    <property type="entry name" value="AAA+_ATPase"/>
</dbReference>
<dbReference type="Gene3D" id="1.25.40.10">
    <property type="entry name" value="Tetratricopeptide repeat domain"/>
    <property type="match status" value="1"/>
</dbReference>
<dbReference type="EMBL" id="JBIAZU010000001">
    <property type="protein sequence ID" value="MFF5287907.1"/>
    <property type="molecule type" value="Genomic_DNA"/>
</dbReference>
<dbReference type="Pfam" id="PF17874">
    <property type="entry name" value="TPR_MalT"/>
    <property type="match status" value="1"/>
</dbReference>
<dbReference type="Proteomes" id="UP001602245">
    <property type="component" value="Unassembled WGS sequence"/>
</dbReference>
<evidence type="ECO:0000313" key="6">
    <source>
        <dbReference type="Proteomes" id="UP001602245"/>
    </source>
</evidence>
<feature type="domain" description="HTH luxR-type" evidence="4">
    <location>
        <begin position="845"/>
        <end position="910"/>
    </location>
</feature>
<dbReference type="SMART" id="SM00028">
    <property type="entry name" value="TPR"/>
    <property type="match status" value="3"/>
</dbReference>
<evidence type="ECO:0000259" key="4">
    <source>
        <dbReference type="PROSITE" id="PS50043"/>
    </source>
</evidence>
<keyword evidence="3" id="KW-0804">Transcription</keyword>
<dbReference type="Pfam" id="PF00196">
    <property type="entry name" value="GerE"/>
    <property type="match status" value="1"/>
</dbReference>
<dbReference type="InterPro" id="IPR000792">
    <property type="entry name" value="Tscrpt_reg_LuxR_C"/>
</dbReference>
<dbReference type="InterPro" id="IPR011990">
    <property type="entry name" value="TPR-like_helical_dom_sf"/>
</dbReference>
<accession>A0ABW6W3M7</accession>
<evidence type="ECO:0000256" key="2">
    <source>
        <dbReference type="ARBA" id="ARBA00023125"/>
    </source>
</evidence>
<dbReference type="CDD" id="cd06170">
    <property type="entry name" value="LuxR_C_like"/>
    <property type="match status" value="1"/>
</dbReference>
<dbReference type="PANTHER" id="PTHR44688">
    <property type="entry name" value="DNA-BINDING TRANSCRIPTIONAL ACTIVATOR DEVR_DOSR"/>
    <property type="match status" value="1"/>
</dbReference>
<dbReference type="PRINTS" id="PR00038">
    <property type="entry name" value="HTHLUXR"/>
</dbReference>
<dbReference type="InterPro" id="IPR016032">
    <property type="entry name" value="Sig_transdc_resp-reg_C-effctor"/>
</dbReference>
<dbReference type="Pfam" id="PF25873">
    <property type="entry name" value="WHD_MalT"/>
    <property type="match status" value="1"/>
</dbReference>
<sequence>MAELSDSRSRHALADTQSGLLATKLYVPRLPPGFVTRPRLVGLLEGGLARELVLVCAPAGFGKTSLLADLCRRSPRPVGWLSLDAGDNDPARFWRHLAAAVEQVRPGIAERAEPLLSGPAPGSFERVATGLINELAAEPHDVVLVLDDYHLIDAPPVHASLEFLLRHQPPGLHVVMASRTDPPLPLARWRARGRLAELRADVLRFTGEEAADLLRGAVGPDLNAGLGDDAVAALATRTEGWAAGLQLAALSLLGTPDVASFVATFSGSHRYVLDYLTEEVLTNQPEPVREFLLETSVLERLSGPLCDAVTGRVDGQAMLEAIERANLFLSPLDDVRGWWRYHQLFADLLRARLQQQRPERQRELHRSAAAWHEAHGSVDEAVRHALAAGDATWAARLLERHFDELQMRSEVATVRRWFAALPAELIAARPRLLLMQAHYAFLAGRLDEGEGLLEAAERAWPPVADEPYEPSVARAASLLVNVPAWIAVEHAFIAYSRGDAEQTARFATRALAGAGEDEWMLDTVARGHLTMATWLRGRVDEAERELISQVATLRTLDKRDETAWVCGLLGQVQSARGDLDAAAATYRQAVEMTAPPGRAAPPAAGVGYAGLAEVAYQRNDLDAASRHLAAALPLCRQLVYTPSLARALATLAWIRHAQGDEAGSREAADEAVAAAPGPDLVDLFNPVPAQRARLLLAQGDVDAAARWTAGRGVDADDEPRYPREPAYLVLARVLLAQGRTGQALRLLDRLRSAATVQNRIGSVIEIQALRALALAADSRRAEALAALTDAVGLAQPQGYIRVFADEGPPMAALLGRLPVNDTVPMAYVGRLMRAFRHADAEAAAVPGLVAGLSGRELEVLRLMAAGKQNKEIADQLYVTVDTVKKHVTHILEKLGASNRTEATARARELSLLP</sequence>
<keyword evidence="6" id="KW-1185">Reference proteome</keyword>
<dbReference type="InterPro" id="IPR036388">
    <property type="entry name" value="WH-like_DNA-bd_sf"/>
</dbReference>
<dbReference type="SUPFAM" id="SSF46894">
    <property type="entry name" value="C-terminal effector domain of the bipartite response regulators"/>
    <property type="match status" value="1"/>
</dbReference>
<dbReference type="SMART" id="SM00421">
    <property type="entry name" value="HTH_LUXR"/>
    <property type="match status" value="1"/>
</dbReference>
<dbReference type="InterPro" id="IPR027417">
    <property type="entry name" value="P-loop_NTPase"/>
</dbReference>
<dbReference type="PROSITE" id="PS00622">
    <property type="entry name" value="HTH_LUXR_1"/>
    <property type="match status" value="1"/>
</dbReference>
<dbReference type="Gene3D" id="3.40.50.300">
    <property type="entry name" value="P-loop containing nucleotide triphosphate hydrolases"/>
    <property type="match status" value="1"/>
</dbReference>
<organism evidence="5 6">
    <name type="scientific">Paractinoplanes globisporus</name>
    <dbReference type="NCBI Taxonomy" id="113565"/>
    <lineage>
        <taxon>Bacteria</taxon>
        <taxon>Bacillati</taxon>
        <taxon>Actinomycetota</taxon>
        <taxon>Actinomycetes</taxon>
        <taxon>Micromonosporales</taxon>
        <taxon>Micromonosporaceae</taxon>
        <taxon>Paractinoplanes</taxon>
    </lineage>
</organism>
<dbReference type="SUPFAM" id="SSF52540">
    <property type="entry name" value="P-loop containing nucleoside triphosphate hydrolases"/>
    <property type="match status" value="1"/>
</dbReference>
<dbReference type="PANTHER" id="PTHR44688:SF16">
    <property type="entry name" value="DNA-BINDING TRANSCRIPTIONAL ACTIVATOR DEVR_DOSR"/>
    <property type="match status" value="1"/>
</dbReference>
<name>A0ABW6W3M7_9ACTN</name>
<dbReference type="RefSeq" id="WP_020516416.1">
    <property type="nucleotide sequence ID" value="NZ_JBIAZU010000001.1"/>
</dbReference>
<dbReference type="InterPro" id="IPR041664">
    <property type="entry name" value="AAA_16"/>
</dbReference>
<evidence type="ECO:0000313" key="5">
    <source>
        <dbReference type="EMBL" id="MFF5287907.1"/>
    </source>
</evidence>
<evidence type="ECO:0000256" key="3">
    <source>
        <dbReference type="ARBA" id="ARBA00023163"/>
    </source>
</evidence>
<dbReference type="PROSITE" id="PS50043">
    <property type="entry name" value="HTH_LUXR_2"/>
    <property type="match status" value="1"/>
</dbReference>
<reference evidence="5 6" key="1">
    <citation type="submission" date="2024-10" db="EMBL/GenBank/DDBJ databases">
        <title>The Natural Products Discovery Center: Release of the First 8490 Sequenced Strains for Exploring Actinobacteria Biosynthetic Diversity.</title>
        <authorList>
            <person name="Kalkreuter E."/>
            <person name="Kautsar S.A."/>
            <person name="Yang D."/>
            <person name="Bader C.D."/>
            <person name="Teijaro C.N."/>
            <person name="Fluegel L."/>
            <person name="Davis C.M."/>
            <person name="Simpson J.R."/>
            <person name="Lauterbach L."/>
            <person name="Steele A.D."/>
            <person name="Gui C."/>
            <person name="Meng S."/>
            <person name="Li G."/>
            <person name="Viehrig K."/>
            <person name="Ye F."/>
            <person name="Su P."/>
            <person name="Kiefer A.F."/>
            <person name="Nichols A."/>
            <person name="Cepeda A.J."/>
            <person name="Yan W."/>
            <person name="Fan B."/>
            <person name="Jiang Y."/>
            <person name="Adhikari A."/>
            <person name="Zheng C.-J."/>
            <person name="Schuster L."/>
            <person name="Cowan T.M."/>
            <person name="Smanski M.J."/>
            <person name="Chevrette M.G."/>
            <person name="De Carvalho L.P.S."/>
            <person name="Shen B."/>
        </authorList>
    </citation>
    <scope>NUCLEOTIDE SEQUENCE [LARGE SCALE GENOMIC DNA]</scope>
    <source>
        <strain evidence="5 6">NPDC000087</strain>
    </source>
</reference>
<dbReference type="InterPro" id="IPR019734">
    <property type="entry name" value="TPR_rpt"/>
</dbReference>
<dbReference type="InterPro" id="IPR041617">
    <property type="entry name" value="TPR_MalT"/>
</dbReference>
<dbReference type="Pfam" id="PF13191">
    <property type="entry name" value="AAA_16"/>
    <property type="match status" value="1"/>
</dbReference>
<keyword evidence="1" id="KW-0805">Transcription regulation</keyword>
<dbReference type="InterPro" id="IPR059106">
    <property type="entry name" value="WHD_MalT"/>
</dbReference>
<evidence type="ECO:0000256" key="1">
    <source>
        <dbReference type="ARBA" id="ARBA00023015"/>
    </source>
</evidence>
<dbReference type="Gene3D" id="1.10.10.10">
    <property type="entry name" value="Winged helix-like DNA-binding domain superfamily/Winged helix DNA-binding domain"/>
    <property type="match status" value="1"/>
</dbReference>
<dbReference type="SMART" id="SM00382">
    <property type="entry name" value="AAA"/>
    <property type="match status" value="1"/>
</dbReference>
<keyword evidence="2" id="KW-0238">DNA-binding</keyword>
<dbReference type="SUPFAM" id="SSF48452">
    <property type="entry name" value="TPR-like"/>
    <property type="match status" value="1"/>
</dbReference>
<comment type="caution">
    <text evidence="5">The sequence shown here is derived from an EMBL/GenBank/DDBJ whole genome shotgun (WGS) entry which is preliminary data.</text>
</comment>
<gene>
    <name evidence="5" type="ORF">ACFY35_00615</name>
</gene>